<dbReference type="PROSITE" id="PS50297">
    <property type="entry name" value="ANK_REP_REGION"/>
    <property type="match status" value="2"/>
</dbReference>
<reference evidence="4 5" key="1">
    <citation type="submission" date="2016-08" db="EMBL/GenBank/DDBJ databases">
        <title>A Parts List for Fungal Cellulosomes Revealed by Comparative Genomics.</title>
        <authorList>
            <consortium name="DOE Joint Genome Institute"/>
            <person name="Haitjema C.H."/>
            <person name="Gilmore S.P."/>
            <person name="Henske J.K."/>
            <person name="Solomon K.V."/>
            <person name="De Groot R."/>
            <person name="Kuo A."/>
            <person name="Mondo S.J."/>
            <person name="Salamov A.A."/>
            <person name="Labutti K."/>
            <person name="Zhao Z."/>
            <person name="Chiniquy J."/>
            <person name="Barry K."/>
            <person name="Brewer H.M."/>
            <person name="Purvine S.O."/>
            <person name="Wright A.T."/>
            <person name="Boxma B."/>
            <person name="Van Alen T."/>
            <person name="Hackstein J.H."/>
            <person name="Baker S.E."/>
            <person name="Grigoriev I.V."/>
            <person name="O'Malley M.A."/>
        </authorList>
    </citation>
    <scope>NUCLEOTIDE SEQUENCE [LARGE SCALE GENOMIC DNA]</scope>
    <source>
        <strain evidence="4 5">S4</strain>
    </source>
</reference>
<evidence type="ECO:0000313" key="5">
    <source>
        <dbReference type="Proteomes" id="UP000193944"/>
    </source>
</evidence>
<dbReference type="PANTHER" id="PTHR24198">
    <property type="entry name" value="ANKYRIN REPEAT AND PROTEIN KINASE DOMAIN-CONTAINING PROTEIN"/>
    <property type="match status" value="1"/>
</dbReference>
<comment type="caution">
    <text evidence="4">The sequence shown here is derived from an EMBL/GenBank/DDBJ whole genome shotgun (WGS) entry which is preliminary data.</text>
</comment>
<dbReference type="OrthoDB" id="20872at2759"/>
<feature type="repeat" description="ANK" evidence="3">
    <location>
        <begin position="704"/>
        <end position="736"/>
    </location>
</feature>
<protein>
    <submittedName>
        <fullName evidence="4">Ankyrin</fullName>
    </submittedName>
</protein>
<dbReference type="PANTHER" id="PTHR24198:SF165">
    <property type="entry name" value="ANKYRIN REPEAT-CONTAINING PROTEIN-RELATED"/>
    <property type="match status" value="1"/>
</dbReference>
<feature type="repeat" description="ANK" evidence="3">
    <location>
        <begin position="845"/>
        <end position="873"/>
    </location>
</feature>
<proteinExistence type="predicted"/>
<keyword evidence="1" id="KW-0677">Repeat</keyword>
<organism evidence="4 5">
    <name type="scientific">Anaeromyces robustus</name>
    <dbReference type="NCBI Taxonomy" id="1754192"/>
    <lineage>
        <taxon>Eukaryota</taxon>
        <taxon>Fungi</taxon>
        <taxon>Fungi incertae sedis</taxon>
        <taxon>Chytridiomycota</taxon>
        <taxon>Chytridiomycota incertae sedis</taxon>
        <taxon>Neocallimastigomycetes</taxon>
        <taxon>Neocallimastigales</taxon>
        <taxon>Neocallimastigaceae</taxon>
        <taxon>Anaeromyces</taxon>
    </lineage>
</organism>
<dbReference type="Proteomes" id="UP000193944">
    <property type="component" value="Unassembled WGS sequence"/>
</dbReference>
<dbReference type="SMART" id="SM00248">
    <property type="entry name" value="ANK"/>
    <property type="match status" value="14"/>
</dbReference>
<sequence length="1049" mass="124747">MNNNLEEKINFLKNLIKKQNIIELDHYMNEIGIKFKDLNNENFDILIYSIENNVSEETLQYIIKECPYDTLNYTINDNNNLMMINHFGNYNYKTPLLSAIMNENFKMATFLIKNKADINYRITDFNSNCMNIITYLCSINYLNNKKLNYILSHGFHIKSITTNVIVDLINYKVELSKNDLLEMIFHHYIYDSYFILNLLYYYKNNRRVSNKHLQNLIRKEKNKIEINDIMYDQTINSNFYKNLDAIYILFSYDGSEPSKLFSRIHKYEILEMTIIKNDYYLLEKILYTLPWHLNSSPIDFEKILILAIQKGNIDIIMLLFEFLFHSKPSLYDLNNIQHIEYLLLKANEKRNIDVMLLLIYNLLLNPQSVELKLSFKTIVILTDFYNYLYKNPIYNNNNNNNNNIKKIKKIQSFIKNLLNRSSLDLTRHMSLYNVLWIMNIHDNLHGNINDFLNNNILNPNLNFEFLSSIYYDKNNNHSSLATIDKMKVIHLLIDNLINITINTIDQLNYSIIQEKIIPYILYLLNISIKLENFNIVKNIIDNEKLKKFLNINTKDINHQYPIVIAYNSFKNDNKIFNYLLDHDANINEKINQDISLFEHAIQNRNYKILQCILKHGIHLEEKEILIYNRFPFPLVKTILHNDLEKVKSIVINNSYRLDVYSFTNIRIDYSKCLFPPLILSYILNYKEIFKFLIKYANINDLDRYGYSLLHYAILKEDVETINYLINHDVNINYKENKEKYGHSALDISILIDNKEVFSTLLNSKNILFNIPNWEGDLPLSTIIKSSLYSIEDKEKMMLELIKRGSYVNFIDVNLPLKDAILENKLSLVKILVENEASVNFIYEKNGYTPLLHAIEAKSFEIVKYLVEKGADVNYILPYQKQENVKETILLRSIEIGELKIFEYLLEHHAVLNFDNKYENYRLIEAIDKSGKINIFEYLIKHNINHFLENIIESIIFLNKLDLLKVLITQYNYDPNSKDCYGNVPLIYAIRNSNEYMIDYLIYWGSNIYNKKEYVNNLGFKYAHRLRGHPIYKKLKNYIIHKNCKKVDIY</sequence>
<dbReference type="Gene3D" id="1.25.40.20">
    <property type="entry name" value="Ankyrin repeat-containing domain"/>
    <property type="match status" value="5"/>
</dbReference>
<dbReference type="SUPFAM" id="SSF48403">
    <property type="entry name" value="Ankyrin repeat"/>
    <property type="match status" value="4"/>
</dbReference>
<reference evidence="4 5" key="2">
    <citation type="submission" date="2016-08" db="EMBL/GenBank/DDBJ databases">
        <title>Pervasive Adenine N6-methylation of Active Genes in Fungi.</title>
        <authorList>
            <consortium name="DOE Joint Genome Institute"/>
            <person name="Mondo S.J."/>
            <person name="Dannebaum R.O."/>
            <person name="Kuo R.C."/>
            <person name="Labutti K."/>
            <person name="Haridas S."/>
            <person name="Kuo A."/>
            <person name="Salamov A."/>
            <person name="Ahrendt S.R."/>
            <person name="Lipzen A."/>
            <person name="Sullivan W."/>
            <person name="Andreopoulos W.B."/>
            <person name="Clum A."/>
            <person name="Lindquist E."/>
            <person name="Daum C."/>
            <person name="Ramamoorthy G.K."/>
            <person name="Gryganskyi A."/>
            <person name="Culley D."/>
            <person name="Magnuson J.K."/>
            <person name="James T.Y."/>
            <person name="O'Malley M.A."/>
            <person name="Stajich J.E."/>
            <person name="Spatafora J.W."/>
            <person name="Visel A."/>
            <person name="Grigoriev I.V."/>
        </authorList>
    </citation>
    <scope>NUCLEOTIDE SEQUENCE [LARGE SCALE GENOMIC DNA]</scope>
    <source>
        <strain evidence="4 5">S4</strain>
    </source>
</reference>
<accession>A0A1Y1WRL2</accession>
<dbReference type="InterPro" id="IPR036770">
    <property type="entry name" value="Ankyrin_rpt-contain_sf"/>
</dbReference>
<evidence type="ECO:0000256" key="1">
    <source>
        <dbReference type="ARBA" id="ARBA00022737"/>
    </source>
</evidence>
<keyword evidence="5" id="KW-1185">Reference proteome</keyword>
<evidence type="ECO:0000256" key="2">
    <source>
        <dbReference type="ARBA" id="ARBA00023043"/>
    </source>
</evidence>
<dbReference type="InterPro" id="IPR002110">
    <property type="entry name" value="Ankyrin_rpt"/>
</dbReference>
<dbReference type="AlphaFoldDB" id="A0A1Y1WRL2"/>
<dbReference type="PROSITE" id="PS50088">
    <property type="entry name" value="ANK_REPEAT"/>
    <property type="match status" value="2"/>
</dbReference>
<keyword evidence="2 3" id="KW-0040">ANK repeat</keyword>
<gene>
    <name evidence="4" type="ORF">BCR32DRAFT_248930</name>
</gene>
<name>A0A1Y1WRL2_9FUNG</name>
<evidence type="ECO:0000313" key="4">
    <source>
        <dbReference type="EMBL" id="ORX76180.1"/>
    </source>
</evidence>
<evidence type="ECO:0000256" key="3">
    <source>
        <dbReference type="PROSITE-ProRule" id="PRU00023"/>
    </source>
</evidence>
<dbReference type="STRING" id="1754192.A0A1Y1WRL2"/>
<dbReference type="Pfam" id="PF12796">
    <property type="entry name" value="Ank_2"/>
    <property type="match status" value="2"/>
</dbReference>
<dbReference type="EMBL" id="MCFG01000313">
    <property type="protein sequence ID" value="ORX76180.1"/>
    <property type="molecule type" value="Genomic_DNA"/>
</dbReference>